<evidence type="ECO:0000313" key="3">
    <source>
        <dbReference type="Proteomes" id="UP000324800"/>
    </source>
</evidence>
<feature type="region of interest" description="Disordered" evidence="1">
    <location>
        <begin position="1"/>
        <end position="21"/>
    </location>
</feature>
<dbReference type="Proteomes" id="UP000324800">
    <property type="component" value="Unassembled WGS sequence"/>
</dbReference>
<proteinExistence type="predicted"/>
<organism evidence="2 3">
    <name type="scientific">Streblomastix strix</name>
    <dbReference type="NCBI Taxonomy" id="222440"/>
    <lineage>
        <taxon>Eukaryota</taxon>
        <taxon>Metamonada</taxon>
        <taxon>Preaxostyla</taxon>
        <taxon>Oxymonadida</taxon>
        <taxon>Streblomastigidae</taxon>
        <taxon>Streblomastix</taxon>
    </lineage>
</organism>
<comment type="caution">
    <text evidence="2">The sequence shown here is derived from an EMBL/GenBank/DDBJ whole genome shotgun (WGS) entry which is preliminary data.</text>
</comment>
<accession>A0A5J4U2A1</accession>
<dbReference type="AlphaFoldDB" id="A0A5J4U2A1"/>
<reference evidence="2 3" key="1">
    <citation type="submission" date="2019-03" db="EMBL/GenBank/DDBJ databases">
        <title>Single cell metagenomics reveals metabolic interactions within the superorganism composed of flagellate Streblomastix strix and complex community of Bacteroidetes bacteria on its surface.</title>
        <authorList>
            <person name="Treitli S.C."/>
            <person name="Kolisko M."/>
            <person name="Husnik F."/>
            <person name="Keeling P."/>
            <person name="Hampl V."/>
        </authorList>
    </citation>
    <scope>NUCLEOTIDE SEQUENCE [LARGE SCALE GENOMIC DNA]</scope>
    <source>
        <strain evidence="2">ST1C</strain>
    </source>
</reference>
<name>A0A5J4U2A1_9EUKA</name>
<sequence>MKNIPPSLNITPNTRVLPNDTISSHPQQEPMTQLGNQQVIQTKIIKGQTNSGPPKICIPTRGEIEIRRKFPRELKDRTSGMMLKVGWSAQNDNDQIRTFISQCLISLKQRVIDKERLSTSCFDEYEEEIDE</sequence>
<gene>
    <name evidence="2" type="ORF">EZS28_040054</name>
</gene>
<dbReference type="EMBL" id="SNRW01021682">
    <property type="protein sequence ID" value="KAA6364419.1"/>
    <property type="molecule type" value="Genomic_DNA"/>
</dbReference>
<evidence type="ECO:0000256" key="1">
    <source>
        <dbReference type="SAM" id="MobiDB-lite"/>
    </source>
</evidence>
<evidence type="ECO:0000313" key="2">
    <source>
        <dbReference type="EMBL" id="KAA6364419.1"/>
    </source>
</evidence>
<protein>
    <submittedName>
        <fullName evidence="2">Uncharacterized protein</fullName>
    </submittedName>
</protein>